<protein>
    <submittedName>
        <fullName evidence="4">Acyl carrier protein</fullName>
    </submittedName>
</protein>
<keyword evidence="2" id="KW-0597">Phosphoprotein</keyword>
<dbReference type="InterPro" id="IPR009081">
    <property type="entry name" value="PP-bd_ACP"/>
</dbReference>
<evidence type="ECO:0000313" key="4">
    <source>
        <dbReference type="EMBL" id="VEG75780.1"/>
    </source>
</evidence>
<reference evidence="4 5" key="1">
    <citation type="submission" date="2018-12" db="EMBL/GenBank/DDBJ databases">
        <authorList>
            <consortium name="Pathogen Informatics"/>
        </authorList>
    </citation>
    <scope>NUCLEOTIDE SEQUENCE [LARGE SCALE GENOMIC DNA]</scope>
    <source>
        <strain evidence="4 5">NCTC11923</strain>
    </source>
</reference>
<keyword evidence="1" id="KW-0596">Phosphopantetheine</keyword>
<dbReference type="AlphaFoldDB" id="A0A3S4SGZ0"/>
<dbReference type="SUPFAM" id="SSF47336">
    <property type="entry name" value="ACP-like"/>
    <property type="match status" value="1"/>
</dbReference>
<gene>
    <name evidence="4" type="ORF">NCTC11923_02458</name>
</gene>
<name>A0A3S4SGZ0_9ACTO</name>
<evidence type="ECO:0000259" key="3">
    <source>
        <dbReference type="PROSITE" id="PS50075"/>
    </source>
</evidence>
<evidence type="ECO:0000256" key="2">
    <source>
        <dbReference type="ARBA" id="ARBA00022553"/>
    </source>
</evidence>
<dbReference type="InterPro" id="IPR036736">
    <property type="entry name" value="ACP-like_sf"/>
</dbReference>
<dbReference type="Gene3D" id="1.10.1200.10">
    <property type="entry name" value="ACP-like"/>
    <property type="match status" value="1"/>
</dbReference>
<dbReference type="STRING" id="1278298.GCA_000428685_02545"/>
<sequence>MTKLDSSQRAELHDKVCDILEVDPVKVADDTLFEDLGADSMLALEILALLDRDYNLNLDNSLLAEMTCMNSIYAIVDKHG</sequence>
<dbReference type="InterPro" id="IPR006162">
    <property type="entry name" value="Ppantetheine_attach_site"/>
</dbReference>
<keyword evidence="5" id="KW-1185">Reference proteome</keyword>
<organism evidence="4 5">
    <name type="scientific">Actinomyces slackii</name>
    <dbReference type="NCBI Taxonomy" id="52774"/>
    <lineage>
        <taxon>Bacteria</taxon>
        <taxon>Bacillati</taxon>
        <taxon>Actinomycetota</taxon>
        <taxon>Actinomycetes</taxon>
        <taxon>Actinomycetales</taxon>
        <taxon>Actinomycetaceae</taxon>
        <taxon>Actinomyces</taxon>
    </lineage>
</organism>
<dbReference type="Proteomes" id="UP000276899">
    <property type="component" value="Chromosome"/>
</dbReference>
<evidence type="ECO:0000313" key="5">
    <source>
        <dbReference type="Proteomes" id="UP000276899"/>
    </source>
</evidence>
<dbReference type="KEGG" id="asla:NCTC11923_02458"/>
<dbReference type="Pfam" id="PF00550">
    <property type="entry name" value="PP-binding"/>
    <property type="match status" value="1"/>
</dbReference>
<accession>A0A3S4SGZ0</accession>
<dbReference type="EMBL" id="LR134363">
    <property type="protein sequence ID" value="VEG75780.1"/>
    <property type="molecule type" value="Genomic_DNA"/>
</dbReference>
<dbReference type="PROSITE" id="PS00012">
    <property type="entry name" value="PHOSPHOPANTETHEINE"/>
    <property type="match status" value="1"/>
</dbReference>
<dbReference type="PROSITE" id="PS50075">
    <property type="entry name" value="CARRIER"/>
    <property type="match status" value="1"/>
</dbReference>
<evidence type="ECO:0000256" key="1">
    <source>
        <dbReference type="ARBA" id="ARBA00022450"/>
    </source>
</evidence>
<feature type="domain" description="Carrier" evidence="3">
    <location>
        <begin position="6"/>
        <end position="80"/>
    </location>
</feature>
<proteinExistence type="predicted"/>
<dbReference type="RefSeq" id="WP_026427345.1">
    <property type="nucleotide sequence ID" value="NZ_CBCRWE010000056.1"/>
</dbReference>